<keyword evidence="7 10" id="KW-0226">DNA condensation</keyword>
<dbReference type="GO" id="GO:0042393">
    <property type="term" value="F:histone binding"/>
    <property type="evidence" value="ECO:0007669"/>
    <property type="project" value="TreeGrafter"/>
</dbReference>
<dbReference type="InterPro" id="IPR011989">
    <property type="entry name" value="ARM-like"/>
</dbReference>
<dbReference type="GO" id="GO:0005634">
    <property type="term" value="C:nucleus"/>
    <property type="evidence" value="ECO:0007669"/>
    <property type="project" value="UniProtKB-SubCell"/>
</dbReference>
<evidence type="ECO:0000313" key="13">
    <source>
        <dbReference type="EMBL" id="KAJ3056052.1"/>
    </source>
</evidence>
<feature type="compositionally biased region" description="Polar residues" evidence="11">
    <location>
        <begin position="1143"/>
        <end position="1158"/>
    </location>
</feature>
<evidence type="ECO:0000256" key="5">
    <source>
        <dbReference type="ARBA" id="ARBA00022618"/>
    </source>
</evidence>
<evidence type="ECO:0000256" key="3">
    <source>
        <dbReference type="ARBA" id="ARBA00009606"/>
    </source>
</evidence>
<evidence type="ECO:0000256" key="11">
    <source>
        <dbReference type="SAM" id="MobiDB-lite"/>
    </source>
</evidence>
<evidence type="ECO:0000256" key="1">
    <source>
        <dbReference type="ARBA" id="ARBA00004123"/>
    </source>
</evidence>
<dbReference type="Pfam" id="PF12717">
    <property type="entry name" value="Cnd1"/>
    <property type="match status" value="1"/>
</dbReference>
<dbReference type="GO" id="GO:0000796">
    <property type="term" value="C:condensin complex"/>
    <property type="evidence" value="ECO:0007669"/>
    <property type="project" value="TreeGrafter"/>
</dbReference>
<keyword evidence="5 10" id="KW-0132">Cell division</keyword>
<gene>
    <name evidence="13" type="primary">YCS4</name>
    <name evidence="13" type="ORF">HK097_008289</name>
</gene>
<comment type="caution">
    <text evidence="13">The sequence shown here is derived from an EMBL/GenBank/DDBJ whole genome shotgun (WGS) entry which is preliminary data.</text>
</comment>
<protein>
    <recommendedName>
        <fullName evidence="10">Condensin complex subunit 1</fullName>
    </recommendedName>
</protein>
<dbReference type="PANTHER" id="PTHR14222:SF2">
    <property type="entry name" value="CONDENSIN COMPLEX SUBUNIT 1"/>
    <property type="match status" value="1"/>
</dbReference>
<feature type="compositionally biased region" description="Acidic residues" evidence="11">
    <location>
        <begin position="1171"/>
        <end position="1193"/>
    </location>
</feature>
<dbReference type="EMBL" id="JADGJD010000048">
    <property type="protein sequence ID" value="KAJ3056052.1"/>
    <property type="molecule type" value="Genomic_DNA"/>
</dbReference>
<dbReference type="GO" id="GO:0010032">
    <property type="term" value="P:meiotic chromosome condensation"/>
    <property type="evidence" value="ECO:0007669"/>
    <property type="project" value="TreeGrafter"/>
</dbReference>
<dbReference type="InterPro" id="IPR032682">
    <property type="entry name" value="Cnd1_C"/>
</dbReference>
<dbReference type="InterPro" id="IPR026971">
    <property type="entry name" value="CND1/NCAPD3"/>
</dbReference>
<feature type="compositionally biased region" description="Pro residues" evidence="11">
    <location>
        <begin position="308"/>
        <end position="322"/>
    </location>
</feature>
<comment type="subcellular location">
    <subcellularLocation>
        <location evidence="2">Chromosome</location>
    </subcellularLocation>
    <subcellularLocation>
        <location evidence="1">Nucleus</location>
    </subcellularLocation>
</comment>
<dbReference type="GO" id="GO:0007076">
    <property type="term" value="P:mitotic chromosome condensation"/>
    <property type="evidence" value="ECO:0007669"/>
    <property type="project" value="InterPro"/>
</dbReference>
<dbReference type="InterPro" id="IPR016024">
    <property type="entry name" value="ARM-type_fold"/>
</dbReference>
<evidence type="ECO:0000256" key="9">
    <source>
        <dbReference type="ARBA" id="ARBA00023306"/>
    </source>
</evidence>
<keyword evidence="14" id="KW-1185">Reference proteome</keyword>
<keyword evidence="9 10" id="KW-0131">Cell cycle</keyword>
<name>A0AAD5SLA3_9FUNG</name>
<evidence type="ECO:0000256" key="4">
    <source>
        <dbReference type="ARBA" id="ARBA00022454"/>
    </source>
</evidence>
<evidence type="ECO:0000256" key="6">
    <source>
        <dbReference type="ARBA" id="ARBA00022776"/>
    </source>
</evidence>
<comment type="function">
    <text evidence="10">Regulatory subunit of the condensin complex, a complex required for conversion of interphase chromatin into mitotic-like condense chromosomes. The condensin complex probably introduces positive supercoils into relaxed DNA in the presence of type I topoisomerases and converts nicked DNA into positive knotted forms in the presence of type II topoisomerases.</text>
</comment>
<dbReference type="Gene3D" id="1.25.10.10">
    <property type="entry name" value="Leucine-rich Repeat Variant"/>
    <property type="match status" value="2"/>
</dbReference>
<keyword evidence="6 10" id="KW-0498">Mitosis</keyword>
<feature type="compositionally biased region" description="Acidic residues" evidence="11">
    <location>
        <begin position="1223"/>
        <end position="1258"/>
    </location>
</feature>
<dbReference type="InterPro" id="IPR007673">
    <property type="entry name" value="Condensin_cplx_su1"/>
</dbReference>
<reference evidence="13" key="1">
    <citation type="submission" date="2020-05" db="EMBL/GenBank/DDBJ databases">
        <title>Phylogenomic resolution of chytrid fungi.</title>
        <authorList>
            <person name="Stajich J.E."/>
            <person name="Amses K."/>
            <person name="Simmons R."/>
            <person name="Seto K."/>
            <person name="Myers J."/>
            <person name="Bonds A."/>
            <person name="Quandt C.A."/>
            <person name="Barry K."/>
            <person name="Liu P."/>
            <person name="Grigoriev I."/>
            <person name="Longcore J.E."/>
            <person name="James T.Y."/>
        </authorList>
    </citation>
    <scope>NUCLEOTIDE SEQUENCE</scope>
    <source>
        <strain evidence="13">JEL0318</strain>
    </source>
</reference>
<feature type="compositionally biased region" description="Basic residues" evidence="11">
    <location>
        <begin position="1110"/>
        <end position="1119"/>
    </location>
</feature>
<dbReference type="GO" id="GO:0000779">
    <property type="term" value="C:condensed chromosome, centromeric region"/>
    <property type="evidence" value="ECO:0007669"/>
    <property type="project" value="TreeGrafter"/>
</dbReference>
<comment type="similarity">
    <text evidence="3 10">Belongs to the CND1 (condensin subunit 1) family.</text>
</comment>
<dbReference type="PANTHER" id="PTHR14222">
    <property type="entry name" value="CONDENSIN"/>
    <property type="match status" value="1"/>
</dbReference>
<dbReference type="SUPFAM" id="SSF48371">
    <property type="entry name" value="ARM repeat"/>
    <property type="match status" value="1"/>
</dbReference>
<feature type="region of interest" description="Disordered" evidence="11">
    <location>
        <begin position="302"/>
        <end position="327"/>
    </location>
</feature>
<accession>A0AAD5SLA3</accession>
<evidence type="ECO:0000259" key="12">
    <source>
        <dbReference type="Pfam" id="PF12717"/>
    </source>
</evidence>
<evidence type="ECO:0000256" key="2">
    <source>
        <dbReference type="ARBA" id="ARBA00004286"/>
    </source>
</evidence>
<evidence type="ECO:0000256" key="8">
    <source>
        <dbReference type="ARBA" id="ARBA00023242"/>
    </source>
</evidence>
<evidence type="ECO:0000313" key="14">
    <source>
        <dbReference type="Proteomes" id="UP001212841"/>
    </source>
</evidence>
<dbReference type="Proteomes" id="UP001212841">
    <property type="component" value="Unassembled WGS sequence"/>
</dbReference>
<keyword evidence="4" id="KW-0158">Chromosome</keyword>
<evidence type="ECO:0000256" key="10">
    <source>
        <dbReference type="PIRNR" id="PIRNR017127"/>
    </source>
</evidence>
<feature type="domain" description="Condensin complex subunit 1 C-terminal" evidence="12">
    <location>
        <begin position="810"/>
        <end position="971"/>
    </location>
</feature>
<dbReference type="PIRSF" id="PIRSF017127">
    <property type="entry name" value="Condensin_D2"/>
    <property type="match status" value="1"/>
</dbReference>
<sequence>MLEDVDLVKDESLKHLIQVILCLCTTRYDRGLGHGPPGVQTRVTKEYLREEHLSDFVAELLHMLVTQYSDTKLIENVLRDFASKVFTDKDTKVAKAYSRFFVVISELEPKEVLKQMVHLQVHLDSESHTIRMSLIEAIGNLIHNFLAMDNSDSAAKSMHAYYDIIQERFRDVNSFVRVKVLQVLMKLTEPREGSAITDIPVATRPLLINLAAGRLHDKSSIVRRNAIKLLTRFLETSPFLVFPQDKGSLSLRYFESKKRELEELIKSKFPTEMIPGIEPTEGEQSGQSAPVDAMEVDDATDMDVDEQPPAPPAPVEPAPPPAPDEESVVPMNQELQRLRQFLKYYTDGIRFIRQVKSMVATLCELLASNVKGEVVESMHFFVEAHRLKMECAEEGVKKMVHKIWDKDTGESEVGSIKEHLMKSYYQVYFEGLVESRVETAEEVANRLIGLTFTMTLAELTSLEQLLSTMVGKNMVPEEVVETLWSIFASKKKEVSAARRRGALTVLSYFAKAKPDIIADNLDNLLRVGLGEYGKKDLLLARSTCVAVQQLGTSKRTKGSLAPSHARLTMAHPMFARLRDLIIDAGPSLDWFGFAEQAINTIYLLSEHPDVLCGELIRLIASSIFEIKSPNAQVDDVADDLANALNIDERSQDHIAAGTEQPAGDLTATPFDLSRLCFLVGHVAIKQTVHLEAVESEWKRRKHAEMLEKTPRKAAAAADDLDAVTGTAEDEFTEAITHVRENELLYGENSLLKSFGPMIAFICSSNRTFKDQILQTNAVLSLCKLMCVSSEFCEAHLQLLFTILEKSQSPVIRSNTIIGLGDMTVSFNSLIDQNISYLYNRLGDEDLGVKKNTLMVLTFLILNGMVKVKGQISEMAKCLECEERRISDLAKLFFKELSTKDNAVYNNLPDIISNLSHPATGVEEESFRNIMKYLMEFIKKERQTENIVEKLLLRFRNADTERQWRDIAFCLSLLNVTSEKSIKKVVEHLPIYQDKLHEAGVYKSFQDILGKAKKLAKAELKTYIEEFEVKLTSLHDKCVENEATVSNAVTEKGKGRGKAKKESVGGVTDGMQDMTLGQAAGQEEMDVDDLIGGTRGNGTKRGMSVRTPAKTPRRIKVRKVRQSDDDSDDDDAEEVRGTMESPFEVQSTRRSGRNQQVGTATKPRGGLKFVETEDEADDMLLDEDEDEDEEDEEDVRPRRPQKGGMVGVPRWKAALRNAGREVREDDEEDNDVEELPEAGDGNEDPEDEDDDQEEDEDEALIQSPRKGPVRRGVRSAMPSRAITKGAAAGSWNGRSSRLR</sequence>
<dbReference type="GO" id="GO:0051301">
    <property type="term" value="P:cell division"/>
    <property type="evidence" value="ECO:0007669"/>
    <property type="project" value="UniProtKB-KW"/>
</dbReference>
<feature type="region of interest" description="Disordered" evidence="11">
    <location>
        <begin position="1049"/>
        <end position="1298"/>
    </location>
</feature>
<organism evidence="13 14">
    <name type="scientific">Rhizophlyctis rosea</name>
    <dbReference type="NCBI Taxonomy" id="64517"/>
    <lineage>
        <taxon>Eukaryota</taxon>
        <taxon>Fungi</taxon>
        <taxon>Fungi incertae sedis</taxon>
        <taxon>Chytridiomycota</taxon>
        <taxon>Chytridiomycota incertae sedis</taxon>
        <taxon>Chytridiomycetes</taxon>
        <taxon>Rhizophlyctidales</taxon>
        <taxon>Rhizophlyctidaceae</taxon>
        <taxon>Rhizophlyctis</taxon>
    </lineage>
</organism>
<evidence type="ECO:0000256" key="7">
    <source>
        <dbReference type="ARBA" id="ARBA00023067"/>
    </source>
</evidence>
<keyword evidence="8" id="KW-0539">Nucleus</keyword>
<proteinExistence type="inferred from homology"/>